<dbReference type="GO" id="GO:0016787">
    <property type="term" value="F:hydrolase activity"/>
    <property type="evidence" value="ECO:0007669"/>
    <property type="project" value="UniProtKB-KW"/>
</dbReference>
<dbReference type="Pfam" id="PF23023">
    <property type="entry name" value="Anti-Pycsar_Apyc1"/>
    <property type="match status" value="1"/>
</dbReference>
<dbReference type="PATRIC" id="fig|1538.10.peg.1586"/>
<protein>
    <submittedName>
        <fullName evidence="2">Putative metallo-hydrolase YycJ</fullName>
        <ecNumber evidence="2">3.-.-.-</ecNumber>
    </submittedName>
</protein>
<evidence type="ECO:0000313" key="3">
    <source>
        <dbReference type="Proteomes" id="UP000077407"/>
    </source>
</evidence>
<proteinExistence type="predicted"/>
<dbReference type="EMBL" id="LITT01000010">
    <property type="protein sequence ID" value="OAA90772.1"/>
    <property type="molecule type" value="Genomic_DNA"/>
</dbReference>
<dbReference type="InterPro" id="IPR036866">
    <property type="entry name" value="RibonucZ/Hydroxyglut_hydro"/>
</dbReference>
<dbReference type="RefSeq" id="WP_082848395.1">
    <property type="nucleotide sequence ID" value="NZ_LITT01000010.1"/>
</dbReference>
<reference evidence="2 3" key="1">
    <citation type="journal article" date="2015" name="Biotechnol. Bioeng.">
        <title>Genome sequence and phenotypic characterization of Caulobacter segnis.</title>
        <authorList>
            <person name="Patel S."/>
            <person name="Fletcher B."/>
            <person name="Scott D.C."/>
            <person name="Ely B."/>
        </authorList>
    </citation>
    <scope>NUCLEOTIDE SEQUENCE [LARGE SCALE GENOMIC DNA]</scope>
    <source>
        <strain evidence="2 3">ERI-2</strain>
    </source>
</reference>
<dbReference type="AlphaFoldDB" id="A0A162L3V9"/>
<feature type="domain" description="Metallo-beta-lactamase" evidence="1">
    <location>
        <begin position="11"/>
        <end position="181"/>
    </location>
</feature>
<dbReference type="InterPro" id="IPR052533">
    <property type="entry name" value="WalJ/YycJ-like"/>
</dbReference>
<dbReference type="Proteomes" id="UP000077407">
    <property type="component" value="Unassembled WGS sequence"/>
</dbReference>
<sequence length="241" mass="27407">MKLKVLGSGSAGNCYLLQNENETLMLECGLSYRTILKGLNFNVSDVAACLITHEHRDHCKAIKDIIKAGIDIYTGKGTIDFYGMSGYRVHSIRSEEQFAVGDFTVMPFKTDHDAVEPLGFLIYHNEIGRLLFITDSYYCRYKFSGITHIMIECNYDVNVLNKNIENGTIPYKLRNRIIKSHFSLENVKEFLSETDLSEVREITLLHLSGDNSDEKMFIEEIEKLTGKPVYAADEGLELELL</sequence>
<dbReference type="SUPFAM" id="SSF56281">
    <property type="entry name" value="Metallo-hydrolase/oxidoreductase"/>
    <property type="match status" value="1"/>
</dbReference>
<dbReference type="PANTHER" id="PTHR47619:SF1">
    <property type="entry name" value="EXODEOXYRIBONUCLEASE WALJ"/>
    <property type="match status" value="1"/>
</dbReference>
<organism evidence="2 3">
    <name type="scientific">Clostridium ljungdahlii</name>
    <dbReference type="NCBI Taxonomy" id="1538"/>
    <lineage>
        <taxon>Bacteria</taxon>
        <taxon>Bacillati</taxon>
        <taxon>Bacillota</taxon>
        <taxon>Clostridia</taxon>
        <taxon>Eubacteriales</taxon>
        <taxon>Clostridiaceae</taxon>
        <taxon>Clostridium</taxon>
    </lineage>
</organism>
<dbReference type="PANTHER" id="PTHR47619">
    <property type="entry name" value="METALLO-HYDROLASE YYCJ-RELATED"/>
    <property type="match status" value="1"/>
</dbReference>
<dbReference type="OrthoDB" id="1846420at2"/>
<dbReference type="Gene3D" id="3.60.15.10">
    <property type="entry name" value="Ribonuclease Z/Hydroxyacylglutathione hydrolase-like"/>
    <property type="match status" value="1"/>
</dbReference>
<name>A0A162L3V9_9CLOT</name>
<dbReference type="SMART" id="SM00849">
    <property type="entry name" value="Lactamase_B"/>
    <property type="match status" value="1"/>
</dbReference>
<accession>A0A162L3V9</accession>
<gene>
    <name evidence="2" type="primary">yycJ_2</name>
    <name evidence="2" type="ORF">WY13_01076</name>
</gene>
<dbReference type="InterPro" id="IPR001279">
    <property type="entry name" value="Metallo-B-lactamas"/>
</dbReference>
<evidence type="ECO:0000313" key="2">
    <source>
        <dbReference type="EMBL" id="OAA90772.1"/>
    </source>
</evidence>
<keyword evidence="2" id="KW-0378">Hydrolase</keyword>
<comment type="caution">
    <text evidence="2">The sequence shown here is derived from an EMBL/GenBank/DDBJ whole genome shotgun (WGS) entry which is preliminary data.</text>
</comment>
<evidence type="ECO:0000259" key="1">
    <source>
        <dbReference type="SMART" id="SM00849"/>
    </source>
</evidence>
<dbReference type="EC" id="3.-.-.-" evidence="2"/>